<feature type="chain" id="PRO_5003273682" description="DUF8020 domain-containing protein" evidence="1">
    <location>
        <begin position="31"/>
        <end position="227"/>
    </location>
</feature>
<reference evidence="3 4" key="1">
    <citation type="journal article" date="2011" name="J. Bacteriol.">
        <title>Draft Genome Sequence of Gordonia neofelifaecis NRRL B-59395, a Cholesterol-Degrading Actinomycete.</title>
        <authorList>
            <person name="Ge F."/>
            <person name="Li W."/>
            <person name="Chen G."/>
            <person name="Liu Y."/>
            <person name="Zhang G."/>
            <person name="Yong B."/>
            <person name="Wang Q."/>
            <person name="Wang N."/>
            <person name="Huang Z."/>
            <person name="Li W."/>
            <person name="Wang J."/>
            <person name="Wu C."/>
            <person name="Xie Q."/>
            <person name="Liu G."/>
        </authorList>
    </citation>
    <scope>NUCLEOTIDE SEQUENCE [LARGE SCALE GENOMIC DNA]</scope>
    <source>
        <strain evidence="3 4">NRRL B-59395</strain>
    </source>
</reference>
<feature type="domain" description="DUF8020" evidence="2">
    <location>
        <begin position="37"/>
        <end position="106"/>
    </location>
</feature>
<dbReference type="EMBL" id="AEUD01000012">
    <property type="protein sequence ID" value="EGD54441.1"/>
    <property type="molecule type" value="Genomic_DNA"/>
</dbReference>
<dbReference type="Proteomes" id="UP000035065">
    <property type="component" value="Unassembled WGS sequence"/>
</dbReference>
<keyword evidence="1" id="KW-0732">Signal</keyword>
<sequence length="227" mass="23496">MSLRNPVRGLFIVLLTAVTALPFLAAPAHAAPGDGRVGANVQTDRDQVRIRLLNGSLGIDGGYLVYRNDAGTVVDRTALNYIAPDNRTYPIDAAVNGRVATLTPSKDASRSVATDAALLRKTDVADKDGYRSKKERDDAALARFNSEMAASMTISTIVGTAIGVVLGGFAGCVLTLPIGCLPGLTAGAGLGGIAGTVVGGGGSAIAAGQRYFDTINRPFRNVKPNRR</sequence>
<protein>
    <recommendedName>
        <fullName evidence="2">DUF8020 domain-containing protein</fullName>
    </recommendedName>
</protein>
<evidence type="ECO:0000313" key="3">
    <source>
        <dbReference type="EMBL" id="EGD54441.1"/>
    </source>
</evidence>
<name>F1YLP7_9ACTN</name>
<proteinExistence type="predicted"/>
<accession>F1YLP7</accession>
<evidence type="ECO:0000256" key="1">
    <source>
        <dbReference type="SAM" id="SignalP"/>
    </source>
</evidence>
<keyword evidence="4" id="KW-1185">Reference proteome</keyword>
<gene>
    <name evidence="3" type="ORF">SCNU_14204</name>
</gene>
<dbReference type="RefSeq" id="WP_009680039.1">
    <property type="nucleotide sequence ID" value="NZ_AEUD01000012.1"/>
</dbReference>
<evidence type="ECO:0000313" key="4">
    <source>
        <dbReference type="Proteomes" id="UP000035065"/>
    </source>
</evidence>
<feature type="signal peptide" evidence="1">
    <location>
        <begin position="1"/>
        <end position="30"/>
    </location>
</feature>
<organism evidence="3 4">
    <name type="scientific">Gordonia neofelifaecis NRRL B-59395</name>
    <dbReference type="NCBI Taxonomy" id="644548"/>
    <lineage>
        <taxon>Bacteria</taxon>
        <taxon>Bacillati</taxon>
        <taxon>Actinomycetota</taxon>
        <taxon>Actinomycetes</taxon>
        <taxon>Mycobacteriales</taxon>
        <taxon>Gordoniaceae</taxon>
        <taxon>Gordonia</taxon>
    </lineage>
</organism>
<evidence type="ECO:0000259" key="2">
    <source>
        <dbReference type="Pfam" id="PF26059"/>
    </source>
</evidence>
<dbReference type="AlphaFoldDB" id="F1YLP7"/>
<dbReference type="eggNOG" id="ENOG5032AP6">
    <property type="taxonomic scope" value="Bacteria"/>
</dbReference>
<dbReference type="Pfam" id="PF26059">
    <property type="entry name" value="DUF8020"/>
    <property type="match status" value="1"/>
</dbReference>
<comment type="caution">
    <text evidence="3">The sequence shown here is derived from an EMBL/GenBank/DDBJ whole genome shotgun (WGS) entry which is preliminary data.</text>
</comment>
<dbReference type="OrthoDB" id="4382253at2"/>
<dbReference type="InterPro" id="IPR058333">
    <property type="entry name" value="DUF8020"/>
</dbReference>